<proteinExistence type="predicted"/>
<dbReference type="RefSeq" id="WP_085865319.1">
    <property type="nucleotide sequence ID" value="NZ_FWFT01000005.1"/>
</dbReference>
<gene>
    <name evidence="2" type="ORF">PSJ8397_02933</name>
</gene>
<feature type="transmembrane region" description="Helical" evidence="1">
    <location>
        <begin position="45"/>
        <end position="68"/>
    </location>
</feature>
<feature type="transmembrane region" description="Helical" evidence="1">
    <location>
        <begin position="21"/>
        <end position="39"/>
    </location>
</feature>
<keyword evidence="3" id="KW-1185">Reference proteome</keyword>
<evidence type="ECO:0000256" key="1">
    <source>
        <dbReference type="SAM" id="Phobius"/>
    </source>
</evidence>
<accession>A0A1Y5T7M3</accession>
<keyword evidence="1" id="KW-1133">Transmembrane helix</keyword>
<dbReference type="Proteomes" id="UP000193623">
    <property type="component" value="Unassembled WGS sequence"/>
</dbReference>
<sequence length="173" mass="19595">MRVVHNTPDRLVINGLRWKRALVFALLTLGALWVGWHITTLPDGTIGWLLLWLLLTVSWLLPLALFAAERSQLVLDAPSNTATLVHRSVMGLHRNTWPLAEVQSTRVLRHRPRGPADEDPKRHITLYVRQGMDKGRHRLSNHLMPTQDAIAVSTTVSDWMRNWRALDSAASAP</sequence>
<reference evidence="2 3" key="1">
    <citation type="submission" date="2017-03" db="EMBL/GenBank/DDBJ databases">
        <authorList>
            <person name="Afonso C.L."/>
            <person name="Miller P.J."/>
            <person name="Scott M.A."/>
            <person name="Spackman E."/>
            <person name="Goraichik I."/>
            <person name="Dimitrov K.M."/>
            <person name="Suarez D.L."/>
            <person name="Swayne D.E."/>
        </authorList>
    </citation>
    <scope>NUCLEOTIDE SEQUENCE [LARGE SCALE GENOMIC DNA]</scope>
    <source>
        <strain evidence="2 3">CECT 8397</strain>
    </source>
</reference>
<evidence type="ECO:0000313" key="3">
    <source>
        <dbReference type="Proteomes" id="UP000193623"/>
    </source>
</evidence>
<protein>
    <recommendedName>
        <fullName evidence="4">PH domain-containing protein</fullName>
    </recommendedName>
</protein>
<dbReference type="EMBL" id="FWFT01000005">
    <property type="protein sequence ID" value="SLN55648.1"/>
    <property type="molecule type" value="Genomic_DNA"/>
</dbReference>
<keyword evidence="1" id="KW-0812">Transmembrane</keyword>
<evidence type="ECO:0000313" key="2">
    <source>
        <dbReference type="EMBL" id="SLN55648.1"/>
    </source>
</evidence>
<dbReference type="OrthoDB" id="7728331at2"/>
<dbReference type="AlphaFoldDB" id="A0A1Y5T7M3"/>
<keyword evidence="1" id="KW-0472">Membrane</keyword>
<organism evidence="2 3">
    <name type="scientific">Pseudooctadecabacter jejudonensis</name>
    <dbReference type="NCBI Taxonomy" id="1391910"/>
    <lineage>
        <taxon>Bacteria</taxon>
        <taxon>Pseudomonadati</taxon>
        <taxon>Pseudomonadota</taxon>
        <taxon>Alphaproteobacteria</taxon>
        <taxon>Rhodobacterales</taxon>
        <taxon>Paracoccaceae</taxon>
        <taxon>Pseudooctadecabacter</taxon>
    </lineage>
</organism>
<name>A0A1Y5T7M3_9RHOB</name>
<evidence type="ECO:0008006" key="4">
    <source>
        <dbReference type="Google" id="ProtNLM"/>
    </source>
</evidence>